<proteinExistence type="inferred from homology"/>
<comment type="caution">
    <text evidence="9">The sequence shown here is derived from an EMBL/GenBank/DDBJ whole genome shotgun (WGS) entry which is preliminary data.</text>
</comment>
<dbReference type="Pfam" id="PF15294">
    <property type="entry name" value="Leu_zip"/>
    <property type="match status" value="2"/>
</dbReference>
<dbReference type="Proteomes" id="UP001626550">
    <property type="component" value="Unassembled WGS sequence"/>
</dbReference>
<gene>
    <name evidence="9" type="primary">LZTFL1</name>
    <name evidence="9" type="ORF">Ciccas_007914</name>
</gene>
<name>A0ABD2Q1G6_9PLAT</name>
<sequence length="254" mass="29001">MSSILSLNEYHSESITALLGFFRSQNLQRIKSIEGCFDDISATSLKGSVFTIDEVNNILNNLQEQIKIEAELEFINASHTAILLLTQLFQQAERWHLRLAPDIGELENRALLDKIKAFESSFNTLSGQSKLKVDPLSGDRAANLLQREIARLQTENADLREKISGNRLEIDKQSIQDAEIKRLKSELEELKASHRNSFDSAELAKVQAMLKVSQSELEKRVNETIPFQNLKQILLRKNEQLKEIRKQISDMEKP</sequence>
<keyword evidence="5 8" id="KW-0175">Coiled coil</keyword>
<dbReference type="InterPro" id="IPR026157">
    <property type="entry name" value="LZTFL1"/>
</dbReference>
<dbReference type="PANTHER" id="PTHR21635">
    <property type="entry name" value="LEUCINE ZIPPER TRANSCRIPTION FACTOR LIKE"/>
    <property type="match status" value="1"/>
</dbReference>
<keyword evidence="10" id="KW-1185">Reference proteome</keyword>
<evidence type="ECO:0000256" key="4">
    <source>
        <dbReference type="ARBA" id="ARBA00022490"/>
    </source>
</evidence>
<dbReference type="EMBL" id="JBJKFK010001293">
    <property type="protein sequence ID" value="KAL3313485.1"/>
    <property type="molecule type" value="Genomic_DNA"/>
</dbReference>
<comment type="function">
    <text evidence="6">Regulates ciliary localization of the BBSome complex. Together with the BBSome complex, controls SMO ciliary trafficking and contributes to the sonic hedgehog (SHH) pathway regulation. May play a role in neurite outgrowth. May have tumor suppressor function.</text>
</comment>
<evidence type="ECO:0000256" key="6">
    <source>
        <dbReference type="ARBA" id="ARBA00024898"/>
    </source>
</evidence>
<evidence type="ECO:0000256" key="2">
    <source>
        <dbReference type="ARBA" id="ARBA00008868"/>
    </source>
</evidence>
<comment type="subcellular location">
    <subcellularLocation>
        <location evidence="1">Cytoplasm</location>
    </subcellularLocation>
</comment>
<feature type="coiled-coil region" evidence="8">
    <location>
        <begin position="142"/>
        <end position="200"/>
    </location>
</feature>
<comment type="subunit">
    <text evidence="7">Self-associates. Interacts with BBS9; the interaction mediates the association of LZTL1 with the BBsome complex and regulates BBSome ciliary trafficking.</text>
</comment>
<evidence type="ECO:0000256" key="3">
    <source>
        <dbReference type="ARBA" id="ARBA00018920"/>
    </source>
</evidence>
<evidence type="ECO:0000256" key="8">
    <source>
        <dbReference type="SAM" id="Coils"/>
    </source>
</evidence>
<evidence type="ECO:0000313" key="10">
    <source>
        <dbReference type="Proteomes" id="UP001626550"/>
    </source>
</evidence>
<evidence type="ECO:0000256" key="5">
    <source>
        <dbReference type="ARBA" id="ARBA00023054"/>
    </source>
</evidence>
<reference evidence="9 10" key="1">
    <citation type="submission" date="2024-11" db="EMBL/GenBank/DDBJ databases">
        <title>Adaptive evolution of stress response genes in parasites aligns with host niche diversity.</title>
        <authorList>
            <person name="Hahn C."/>
            <person name="Resl P."/>
        </authorList>
    </citation>
    <scope>NUCLEOTIDE SEQUENCE [LARGE SCALE GENOMIC DNA]</scope>
    <source>
        <strain evidence="9">EGGRZ-B1_66</strain>
        <tissue evidence="9">Body</tissue>
    </source>
</reference>
<dbReference type="AlphaFoldDB" id="A0ABD2Q1G6"/>
<evidence type="ECO:0000256" key="1">
    <source>
        <dbReference type="ARBA" id="ARBA00004496"/>
    </source>
</evidence>
<dbReference type="PANTHER" id="PTHR21635:SF0">
    <property type="entry name" value="LEUCINE ZIPPER TRANSCRIPTION FACTOR-LIKE PROTEIN 1"/>
    <property type="match status" value="1"/>
</dbReference>
<accession>A0ABD2Q1G6</accession>
<comment type="similarity">
    <text evidence="2">Belongs to the LZTFL1 family.</text>
</comment>
<evidence type="ECO:0000256" key="7">
    <source>
        <dbReference type="ARBA" id="ARBA00026004"/>
    </source>
</evidence>
<keyword evidence="4" id="KW-0963">Cytoplasm</keyword>
<evidence type="ECO:0000313" key="9">
    <source>
        <dbReference type="EMBL" id="KAL3313485.1"/>
    </source>
</evidence>
<protein>
    <recommendedName>
        <fullName evidence="3">Leucine zipper transcription factor-like protein 1</fullName>
    </recommendedName>
</protein>
<organism evidence="9 10">
    <name type="scientific">Cichlidogyrus casuarinus</name>
    <dbReference type="NCBI Taxonomy" id="1844966"/>
    <lineage>
        <taxon>Eukaryota</taxon>
        <taxon>Metazoa</taxon>
        <taxon>Spiralia</taxon>
        <taxon>Lophotrochozoa</taxon>
        <taxon>Platyhelminthes</taxon>
        <taxon>Monogenea</taxon>
        <taxon>Monopisthocotylea</taxon>
        <taxon>Dactylogyridea</taxon>
        <taxon>Ancyrocephalidae</taxon>
        <taxon>Cichlidogyrus</taxon>
    </lineage>
</organism>
<dbReference type="GO" id="GO:0005737">
    <property type="term" value="C:cytoplasm"/>
    <property type="evidence" value="ECO:0007669"/>
    <property type="project" value="UniProtKB-SubCell"/>
</dbReference>